<feature type="compositionally biased region" description="Basic and acidic residues" evidence="5">
    <location>
        <begin position="299"/>
        <end position="314"/>
    </location>
</feature>
<name>R9AQV4_WALI9</name>
<dbReference type="GO" id="GO:0005666">
    <property type="term" value="C:RNA polymerase III complex"/>
    <property type="evidence" value="ECO:0007669"/>
    <property type="project" value="InterPro"/>
</dbReference>
<keyword evidence="2 6" id="KW-0240">DNA-directed RNA polymerase</keyword>
<dbReference type="OrthoDB" id="5836119at2759"/>
<dbReference type="GeneID" id="20373316"/>
<feature type="compositionally biased region" description="Low complexity" evidence="5">
    <location>
        <begin position="1"/>
        <end position="16"/>
    </location>
</feature>
<dbReference type="PANTHER" id="PTHR13408:SF0">
    <property type="entry name" value="DNA-DIRECTED RNA POLYMERASE III SUBUNIT RPC4"/>
    <property type="match status" value="1"/>
</dbReference>
<evidence type="ECO:0000313" key="6">
    <source>
        <dbReference type="EMBL" id="EOR04614.1"/>
    </source>
</evidence>
<dbReference type="Pfam" id="PF05132">
    <property type="entry name" value="RNA_pol_Rpc4"/>
    <property type="match status" value="1"/>
</dbReference>
<dbReference type="STRING" id="1299270.R9AQV4"/>
<keyword evidence="3" id="KW-0804">Transcription</keyword>
<feature type="compositionally biased region" description="Polar residues" evidence="5">
    <location>
        <begin position="132"/>
        <end position="141"/>
    </location>
</feature>
<organism evidence="6 7">
    <name type="scientific">Wallemia ichthyophaga (strain EXF-994 / CBS 113033)</name>
    <dbReference type="NCBI Taxonomy" id="1299270"/>
    <lineage>
        <taxon>Eukaryota</taxon>
        <taxon>Fungi</taxon>
        <taxon>Dikarya</taxon>
        <taxon>Basidiomycota</taxon>
        <taxon>Wallemiomycotina</taxon>
        <taxon>Wallemiomycetes</taxon>
        <taxon>Wallemiales</taxon>
        <taxon>Wallemiaceae</taxon>
        <taxon>Wallemia</taxon>
    </lineage>
</organism>
<keyword evidence="7" id="KW-1185">Reference proteome</keyword>
<dbReference type="HOGENOM" id="CLU_033578_0_0_1"/>
<feature type="region of interest" description="Disordered" evidence="5">
    <location>
        <begin position="288"/>
        <end position="349"/>
    </location>
</feature>
<feature type="compositionally biased region" description="Basic and acidic residues" evidence="5">
    <location>
        <begin position="321"/>
        <end position="342"/>
    </location>
</feature>
<dbReference type="EMBL" id="KE007224">
    <property type="protein sequence ID" value="EOR04614.1"/>
    <property type="molecule type" value="Genomic_DNA"/>
</dbReference>
<dbReference type="GO" id="GO:0003677">
    <property type="term" value="F:DNA binding"/>
    <property type="evidence" value="ECO:0007669"/>
    <property type="project" value="InterPro"/>
</dbReference>
<feature type="compositionally biased region" description="Polar residues" evidence="5">
    <location>
        <begin position="180"/>
        <end position="190"/>
    </location>
</feature>
<dbReference type="GO" id="GO:0042797">
    <property type="term" value="P:tRNA transcription by RNA polymerase III"/>
    <property type="evidence" value="ECO:0007669"/>
    <property type="project" value="TreeGrafter"/>
</dbReference>
<dbReference type="PANTHER" id="PTHR13408">
    <property type="entry name" value="DNA-DIRECTED RNA POLYMERASE III"/>
    <property type="match status" value="1"/>
</dbReference>
<feature type="compositionally biased region" description="Acidic residues" evidence="5">
    <location>
        <begin position="224"/>
        <end position="243"/>
    </location>
</feature>
<evidence type="ECO:0000313" key="7">
    <source>
        <dbReference type="Proteomes" id="UP000014064"/>
    </source>
</evidence>
<sequence>MSNENPNENSNSNPNPANIGTLHTSNPNPSTSTRTNEYSSQTKAGTAKMKFAPKIQPRKKPTEVKPEPTSDPSSGRGRGRGRGDSTRGRGRGRGEVQMTASGPFAMGPSKNAGMGRARSAQASGITVGGNRQAMQKESAQLTGAGKPSRLAGDRGATVKDDPEQYSENEDEGMEIIDIQQVASLDQNAPTSIPKEHYKFDNKKDKKKKHLNKDIKPKVKPDPDGNVDEMKQDEDDDVEQADVEDIAKGGLDLSASEEEDETEDVAYDFTAALDADEDKMLFLQFPKTFPKFSAPPKQANTDKRVSFAGADQEKNQDEDDKEKEKDTKKDQDKKPDTKPDLSKLDQISQDDDAEGEIGELLVYEDGQVRIHLGNGQVYDLNRATQPSFLQNIVSIDHHHRQISVFGEVGLRYSAIPDIDRLIDQMYLEDQEEAAVKTDAGVDAGAAKQPA</sequence>
<gene>
    <name evidence="6" type="ORF">J056_000364</name>
</gene>
<dbReference type="OMA" id="GTWDKTV"/>
<evidence type="ECO:0000256" key="2">
    <source>
        <dbReference type="ARBA" id="ARBA00022478"/>
    </source>
</evidence>
<reference evidence="7" key="1">
    <citation type="journal article" date="2013" name="BMC Genomics">
        <title>Genome and transcriptome sequencing of the halophilic fungus Wallemia ichthyophaga: haloadaptations present and absent.</title>
        <authorList>
            <person name="Zajc J."/>
            <person name="Liu Y."/>
            <person name="Dai W."/>
            <person name="Yang Z."/>
            <person name="Hu J."/>
            <person name="Gostincar C."/>
            <person name="Gunde-Cimerman N."/>
        </authorList>
    </citation>
    <scope>NUCLEOTIDE SEQUENCE [LARGE SCALE GENOMIC DNA]</scope>
    <source>
        <strain evidence="7">EXF-994 / CBS 113033</strain>
    </source>
</reference>
<dbReference type="RefSeq" id="XP_009266037.1">
    <property type="nucleotide sequence ID" value="XM_009267762.1"/>
</dbReference>
<keyword evidence="4" id="KW-0539">Nucleus</keyword>
<dbReference type="AlphaFoldDB" id="R9AQV4"/>
<feature type="compositionally biased region" description="Acidic residues" evidence="5">
    <location>
        <begin position="163"/>
        <end position="174"/>
    </location>
</feature>
<accession>R9AQV4</accession>
<evidence type="ECO:0000256" key="1">
    <source>
        <dbReference type="ARBA" id="ARBA00004123"/>
    </source>
</evidence>
<comment type="subcellular location">
    <subcellularLocation>
        <location evidence="1">Nucleus</location>
    </subcellularLocation>
</comment>
<feature type="compositionally biased region" description="Low complexity" evidence="5">
    <location>
        <begin position="24"/>
        <end position="36"/>
    </location>
</feature>
<evidence type="ECO:0000256" key="5">
    <source>
        <dbReference type="SAM" id="MobiDB-lite"/>
    </source>
</evidence>
<proteinExistence type="predicted"/>
<dbReference type="InterPro" id="IPR007811">
    <property type="entry name" value="RPC4"/>
</dbReference>
<feature type="compositionally biased region" description="Basic and acidic residues" evidence="5">
    <location>
        <begin position="211"/>
        <end position="222"/>
    </location>
</feature>
<protein>
    <submittedName>
        <fullName evidence="6">DNA-directed RNA polymerase III subunit RPC4</fullName>
    </submittedName>
</protein>
<feature type="compositionally biased region" description="Basic and acidic residues" evidence="5">
    <location>
        <begin position="193"/>
        <end position="203"/>
    </location>
</feature>
<dbReference type="eggNOG" id="KOG3122">
    <property type="taxonomic scope" value="Eukaryota"/>
</dbReference>
<dbReference type="KEGG" id="wic:J056_000364"/>
<dbReference type="Proteomes" id="UP000014064">
    <property type="component" value="Unassembled WGS sequence"/>
</dbReference>
<feature type="compositionally biased region" description="Acidic residues" evidence="5">
    <location>
        <begin position="254"/>
        <end position="263"/>
    </location>
</feature>
<evidence type="ECO:0000256" key="4">
    <source>
        <dbReference type="ARBA" id="ARBA00023242"/>
    </source>
</evidence>
<evidence type="ECO:0000256" key="3">
    <source>
        <dbReference type="ARBA" id="ARBA00023163"/>
    </source>
</evidence>
<feature type="region of interest" description="Disordered" evidence="5">
    <location>
        <begin position="1"/>
        <end position="263"/>
    </location>
</feature>